<feature type="transmembrane region" description="Helical" evidence="1">
    <location>
        <begin position="159"/>
        <end position="183"/>
    </location>
</feature>
<name>A0A1W1VKY9_DESTI</name>
<keyword evidence="1" id="KW-1133">Transmembrane helix</keyword>
<protein>
    <submittedName>
        <fullName evidence="2">Uncharacterized protein</fullName>
    </submittedName>
</protein>
<accession>A0A1W1VKY9</accession>
<feature type="transmembrane region" description="Helical" evidence="1">
    <location>
        <begin position="66"/>
        <end position="84"/>
    </location>
</feature>
<dbReference type="AlphaFoldDB" id="A0A1W1VKY9"/>
<keyword evidence="1" id="KW-0812">Transmembrane</keyword>
<dbReference type="STRING" id="656914.SAMN00017405_0084"/>
<evidence type="ECO:0000313" key="3">
    <source>
        <dbReference type="Proteomes" id="UP000192731"/>
    </source>
</evidence>
<evidence type="ECO:0000313" key="2">
    <source>
        <dbReference type="EMBL" id="SMB93721.1"/>
    </source>
</evidence>
<gene>
    <name evidence="2" type="ORF">SAMN00017405_0084</name>
</gene>
<dbReference type="EMBL" id="FWWT01000022">
    <property type="protein sequence ID" value="SMB93721.1"/>
    <property type="molecule type" value="Genomic_DNA"/>
</dbReference>
<proteinExistence type="predicted"/>
<feature type="transmembrane region" description="Helical" evidence="1">
    <location>
        <begin position="189"/>
        <end position="209"/>
    </location>
</feature>
<dbReference type="Proteomes" id="UP000192731">
    <property type="component" value="Unassembled WGS sequence"/>
</dbReference>
<reference evidence="2 3" key="1">
    <citation type="submission" date="2017-04" db="EMBL/GenBank/DDBJ databases">
        <authorList>
            <person name="Afonso C.L."/>
            <person name="Miller P.J."/>
            <person name="Scott M.A."/>
            <person name="Spackman E."/>
            <person name="Goraichik I."/>
            <person name="Dimitrov K.M."/>
            <person name="Suarez D.L."/>
            <person name="Swayne D.E."/>
        </authorList>
    </citation>
    <scope>NUCLEOTIDE SEQUENCE [LARGE SCALE GENOMIC DNA]</scope>
    <source>
        <strain evidence="2 3">DSM 11270</strain>
    </source>
</reference>
<evidence type="ECO:0000256" key="1">
    <source>
        <dbReference type="SAM" id="Phobius"/>
    </source>
</evidence>
<sequence length="224" mass="26285">MTQEKEVEFYCYTEDTDSKGFDIYINEVKINDNLKYYDKNFQCKWSCLPGKYNIKFVQKHFLNSRLWFLNTVFSMIAMFLAGYYEEINLKGPFYSIQEGELLIKDNAVLEIKLKRSNIFFKLLFDEITNYGFFIEAKSNCSYNCKNEEVVVTSKLRRRFIISVLLPISIAFLFITILLIISGINFFQKGAFVGGTLFGLVITFLFIMYIRVAKNILNVVFGKQR</sequence>
<organism evidence="2 3">
    <name type="scientific">Desulfonispora thiosulfatigenes DSM 11270</name>
    <dbReference type="NCBI Taxonomy" id="656914"/>
    <lineage>
        <taxon>Bacteria</taxon>
        <taxon>Bacillati</taxon>
        <taxon>Bacillota</taxon>
        <taxon>Clostridia</taxon>
        <taxon>Eubacteriales</taxon>
        <taxon>Peptococcaceae</taxon>
        <taxon>Desulfonispora</taxon>
    </lineage>
</organism>
<keyword evidence="1" id="KW-0472">Membrane</keyword>
<dbReference type="RefSeq" id="WP_084053911.1">
    <property type="nucleotide sequence ID" value="NZ_FWWT01000022.1"/>
</dbReference>
<keyword evidence="3" id="KW-1185">Reference proteome</keyword>